<accession>A0A2A4MV21</accession>
<name>A0A2A4MV21_9GAMM</name>
<reference evidence="2" key="1">
    <citation type="submission" date="2017-08" db="EMBL/GenBank/DDBJ databases">
        <title>A dynamic microbial community with high functional redundancy inhabits the cold, oxic subseafloor aquifer.</title>
        <authorList>
            <person name="Tully B.J."/>
            <person name="Wheat C.G."/>
            <person name="Glazer B.T."/>
            <person name="Huber J.A."/>
        </authorList>
    </citation>
    <scope>NUCLEOTIDE SEQUENCE [LARGE SCALE GENOMIC DNA]</scope>
</reference>
<evidence type="ECO:0000313" key="1">
    <source>
        <dbReference type="EMBL" id="PCH63763.1"/>
    </source>
</evidence>
<dbReference type="EMBL" id="NVQR01000008">
    <property type="protein sequence ID" value="PCH63763.1"/>
    <property type="molecule type" value="Genomic_DNA"/>
</dbReference>
<evidence type="ECO:0000313" key="2">
    <source>
        <dbReference type="Proteomes" id="UP000218172"/>
    </source>
</evidence>
<gene>
    <name evidence="1" type="ORF">COC19_00620</name>
</gene>
<organism evidence="1 2">
    <name type="scientific">SAR86 cluster bacterium</name>
    <dbReference type="NCBI Taxonomy" id="2030880"/>
    <lineage>
        <taxon>Bacteria</taxon>
        <taxon>Pseudomonadati</taxon>
        <taxon>Pseudomonadota</taxon>
        <taxon>Gammaproteobacteria</taxon>
        <taxon>SAR86 cluster</taxon>
    </lineage>
</organism>
<dbReference type="AlphaFoldDB" id="A0A2A4MV21"/>
<dbReference type="Proteomes" id="UP000218172">
    <property type="component" value="Unassembled WGS sequence"/>
</dbReference>
<sequence length="222" mass="25270">MGVAEIEKIILAAKTYEFETNQLETKLIDLSNSMPKVISLPQQEPERALLRFVVEYIDHVPLFLTAVSIAAKEAGIEDYVLPFLQVADQYFTAPLEDNEGEEGLIRLMNQAYLSHRLIEEVNDQYILRAGIPLIPMDITKSNIIVHHLIGEQLANSLDDVVEETAKQMVNRDSVYSSAQFKEYVDTRKGVGWKEVWKQWADMTRSLDIDLDFENSAADSKVH</sequence>
<proteinExistence type="predicted"/>
<comment type="caution">
    <text evidence="1">The sequence shown here is derived from an EMBL/GenBank/DDBJ whole genome shotgun (WGS) entry which is preliminary data.</text>
</comment>
<protein>
    <submittedName>
        <fullName evidence="1">Uncharacterized protein</fullName>
    </submittedName>
</protein>